<dbReference type="InterPro" id="IPR032675">
    <property type="entry name" value="LRR_dom_sf"/>
</dbReference>
<proteinExistence type="predicted"/>
<evidence type="ECO:0000313" key="3">
    <source>
        <dbReference type="Proteomes" id="UP000596660"/>
    </source>
</evidence>
<dbReference type="InterPro" id="IPR053772">
    <property type="entry name" value="At1g61320/At1g61330-like"/>
</dbReference>
<dbReference type="PANTHER" id="PTHR34145:SF68">
    <property type="entry name" value="FBD DOMAIN-CONTAINING PROTEIN"/>
    <property type="match status" value="1"/>
</dbReference>
<protein>
    <recommendedName>
        <fullName evidence="1">At1g61320/AtMIF1 LRR domain-containing protein</fullName>
    </recommendedName>
</protein>
<dbReference type="InterPro" id="IPR055357">
    <property type="entry name" value="LRR_At1g61320_AtMIF1"/>
</dbReference>
<reference evidence="2" key="1">
    <citation type="journal article" date="2017" name="Nature">
        <title>The genome of Chenopodium quinoa.</title>
        <authorList>
            <person name="Jarvis D.E."/>
            <person name="Ho Y.S."/>
            <person name="Lightfoot D.J."/>
            <person name="Schmoeckel S.M."/>
            <person name="Li B."/>
            <person name="Borm T.J.A."/>
            <person name="Ohyanagi H."/>
            <person name="Mineta K."/>
            <person name="Michell C.T."/>
            <person name="Saber N."/>
            <person name="Kharbatia N.M."/>
            <person name="Rupper R.R."/>
            <person name="Sharp A.R."/>
            <person name="Dally N."/>
            <person name="Boughton B.A."/>
            <person name="Woo Y.H."/>
            <person name="Gao G."/>
            <person name="Schijlen E.G.W.M."/>
            <person name="Guo X."/>
            <person name="Momin A.A."/>
            <person name="Negrao S."/>
            <person name="Al-Babili S."/>
            <person name="Gehring C."/>
            <person name="Roessner U."/>
            <person name="Jung C."/>
            <person name="Murphy K."/>
            <person name="Arold S.T."/>
            <person name="Gojobori T."/>
            <person name="van der Linden C.G."/>
            <person name="van Loo E.N."/>
            <person name="Jellen E.N."/>
            <person name="Maughan P.J."/>
            <person name="Tester M."/>
        </authorList>
    </citation>
    <scope>NUCLEOTIDE SEQUENCE [LARGE SCALE GENOMIC DNA]</scope>
    <source>
        <strain evidence="2">cv. PI 614886</strain>
    </source>
</reference>
<dbReference type="Pfam" id="PF23622">
    <property type="entry name" value="LRR_At1g61320_AtMIF1"/>
    <property type="match status" value="1"/>
</dbReference>
<organism evidence="2 3">
    <name type="scientific">Chenopodium quinoa</name>
    <name type="common">Quinoa</name>
    <dbReference type="NCBI Taxonomy" id="63459"/>
    <lineage>
        <taxon>Eukaryota</taxon>
        <taxon>Viridiplantae</taxon>
        <taxon>Streptophyta</taxon>
        <taxon>Embryophyta</taxon>
        <taxon>Tracheophyta</taxon>
        <taxon>Spermatophyta</taxon>
        <taxon>Magnoliopsida</taxon>
        <taxon>eudicotyledons</taxon>
        <taxon>Gunneridae</taxon>
        <taxon>Pentapetalae</taxon>
        <taxon>Caryophyllales</taxon>
        <taxon>Chenopodiaceae</taxon>
        <taxon>Chenopodioideae</taxon>
        <taxon>Atripliceae</taxon>
        <taxon>Chenopodium</taxon>
    </lineage>
</organism>
<dbReference type="PANTHER" id="PTHR34145">
    <property type="entry name" value="OS02G0105600 PROTEIN"/>
    <property type="match status" value="1"/>
</dbReference>
<name>A0A803M7P9_CHEQI</name>
<dbReference type="Proteomes" id="UP000596660">
    <property type="component" value="Unplaced"/>
</dbReference>
<dbReference type="Gramene" id="AUR62024714-RA">
    <property type="protein sequence ID" value="AUR62024714-RA:cds"/>
    <property type="gene ID" value="AUR62024714"/>
</dbReference>
<reference evidence="2" key="2">
    <citation type="submission" date="2021-03" db="UniProtKB">
        <authorList>
            <consortium name="EnsemblPlants"/>
        </authorList>
    </citation>
    <scope>IDENTIFICATION</scope>
</reference>
<evidence type="ECO:0000313" key="2">
    <source>
        <dbReference type="EnsemblPlants" id="AUR62024714-RA:cds"/>
    </source>
</evidence>
<dbReference type="EnsemblPlants" id="AUR62024714-RA">
    <property type="protein sequence ID" value="AUR62024714-RA:cds"/>
    <property type="gene ID" value="AUR62024714"/>
</dbReference>
<accession>A0A803M7P9</accession>
<sequence>MSSLVVPSKLGSLCLKYVNVTVMDIERILLSCSVLENLCIVGGYHLTHIKLPHSPLELKHLEVSRCPHLLCIDILAPKLVSFIHHGDPVGELNIRDASFLSELTIGNGLYIGEVVAPACDSFSKYFSQLKYLSWSLIVNQSYTVSKFNLGIDNPRSMKNLTHLRISVKSNHDESLLGWAHLIEASPLLQKLHVKFDEKHAKECAEELGRTLPQDVTFRYTTA</sequence>
<feature type="domain" description="At1g61320/AtMIF1 LRR" evidence="1">
    <location>
        <begin position="8"/>
        <end position="201"/>
    </location>
</feature>
<evidence type="ECO:0000259" key="1">
    <source>
        <dbReference type="Pfam" id="PF23622"/>
    </source>
</evidence>
<dbReference type="Gene3D" id="3.80.10.10">
    <property type="entry name" value="Ribonuclease Inhibitor"/>
    <property type="match status" value="1"/>
</dbReference>
<dbReference type="AlphaFoldDB" id="A0A803M7P9"/>
<keyword evidence="3" id="KW-1185">Reference proteome</keyword>